<reference evidence="7" key="1">
    <citation type="submission" date="2022-08" db="EMBL/GenBank/DDBJ databases">
        <title>Genome sequencing of akame (Lates japonicus).</title>
        <authorList>
            <person name="Hashiguchi Y."/>
            <person name="Takahashi H."/>
        </authorList>
    </citation>
    <scope>NUCLEOTIDE SEQUENCE</scope>
    <source>
        <strain evidence="7">Kochi</strain>
    </source>
</reference>
<proteinExistence type="inferred from homology"/>
<evidence type="ECO:0000256" key="3">
    <source>
        <dbReference type="ARBA" id="ARBA00007691"/>
    </source>
</evidence>
<evidence type="ECO:0000313" key="7">
    <source>
        <dbReference type="EMBL" id="GLD72386.1"/>
    </source>
</evidence>
<gene>
    <name evidence="7" type="ORF">AKAME5_002371100</name>
</gene>
<accession>A0AAD3NG86</accession>
<evidence type="ECO:0000256" key="1">
    <source>
        <dbReference type="ARBA" id="ARBA00004308"/>
    </source>
</evidence>
<dbReference type="InterPro" id="IPR029207">
    <property type="entry name" value="FAM198"/>
</dbReference>
<feature type="region of interest" description="Disordered" evidence="6">
    <location>
        <begin position="1"/>
        <end position="25"/>
    </location>
</feature>
<name>A0AAD3NG86_LATJO</name>
<dbReference type="GO" id="GO:0005794">
    <property type="term" value="C:Golgi apparatus"/>
    <property type="evidence" value="ECO:0007669"/>
    <property type="project" value="UniProtKB-SubCell"/>
</dbReference>
<dbReference type="AlphaFoldDB" id="A0AAD3NG86"/>
<comment type="caution">
    <text evidence="7">The sequence shown here is derived from an EMBL/GenBank/DDBJ whole genome shotgun (WGS) entry which is preliminary data.</text>
</comment>
<protein>
    <submittedName>
        <fullName evidence="7">Protein FAM198A isoform X1</fullName>
    </submittedName>
</protein>
<feature type="compositionally biased region" description="Low complexity" evidence="6">
    <location>
        <begin position="8"/>
        <end position="18"/>
    </location>
</feature>
<feature type="region of interest" description="Disordered" evidence="6">
    <location>
        <begin position="39"/>
        <end position="64"/>
    </location>
</feature>
<dbReference type="Proteomes" id="UP001279410">
    <property type="component" value="Unassembled WGS sequence"/>
</dbReference>
<keyword evidence="4" id="KW-0333">Golgi apparatus</keyword>
<dbReference type="PANTHER" id="PTHR15905">
    <property type="entry name" value="GOLGI-ASSOCIATED KINASE 1B-RELATED"/>
    <property type="match status" value="1"/>
</dbReference>
<evidence type="ECO:0000256" key="5">
    <source>
        <dbReference type="ARBA" id="ARBA00023136"/>
    </source>
</evidence>
<dbReference type="Pfam" id="PF15051">
    <property type="entry name" value="FAM198"/>
    <property type="match status" value="1"/>
</dbReference>
<keyword evidence="8" id="KW-1185">Reference proteome</keyword>
<evidence type="ECO:0000256" key="4">
    <source>
        <dbReference type="ARBA" id="ARBA00023034"/>
    </source>
</evidence>
<dbReference type="PANTHER" id="PTHR15905:SF5">
    <property type="entry name" value="GOLGI-ASSOCIATED KINASE 1A"/>
    <property type="match status" value="1"/>
</dbReference>
<sequence>MLARESRQLQPIQQQPSSRPHHQPVRNHQLINTPAVASLMNPPSSVRSAGDKHCQPARRGATKVKEPAIQNGTSYPEEGVVLVRPQLRAVRAADDSTVRRREAGMRMKVPVRAPNITIHNAMITGFINKRHGLTAPRRTVTITSEHEQHDPEPPSGRIIYLVSDTCDPVRKADPSRLVFIDNAGRPQQSTNNLNFRLIEGIDEFPEKAVSVLQSGCLESLLLRSLYTDREFWDSQGGVSGLRPLIHMMEQRGKILLQHIRDRKLQLKRDL</sequence>
<organism evidence="7 8">
    <name type="scientific">Lates japonicus</name>
    <name type="common">Japanese lates</name>
    <dbReference type="NCBI Taxonomy" id="270547"/>
    <lineage>
        <taxon>Eukaryota</taxon>
        <taxon>Metazoa</taxon>
        <taxon>Chordata</taxon>
        <taxon>Craniata</taxon>
        <taxon>Vertebrata</taxon>
        <taxon>Euteleostomi</taxon>
        <taxon>Actinopterygii</taxon>
        <taxon>Neopterygii</taxon>
        <taxon>Teleostei</taxon>
        <taxon>Neoteleostei</taxon>
        <taxon>Acanthomorphata</taxon>
        <taxon>Carangaria</taxon>
        <taxon>Carangaria incertae sedis</taxon>
        <taxon>Centropomidae</taxon>
        <taxon>Lates</taxon>
    </lineage>
</organism>
<comment type="similarity">
    <text evidence="3">Belongs to the GASK family.</text>
</comment>
<evidence type="ECO:0000256" key="2">
    <source>
        <dbReference type="ARBA" id="ARBA00004555"/>
    </source>
</evidence>
<keyword evidence="5" id="KW-0472">Membrane</keyword>
<dbReference type="EMBL" id="BRZM01001009">
    <property type="protein sequence ID" value="GLD72386.1"/>
    <property type="molecule type" value="Genomic_DNA"/>
</dbReference>
<comment type="subcellular location">
    <subcellularLocation>
        <location evidence="1">Endomembrane system</location>
    </subcellularLocation>
    <subcellularLocation>
        <location evidence="2">Golgi apparatus</location>
    </subcellularLocation>
</comment>
<evidence type="ECO:0000256" key="6">
    <source>
        <dbReference type="SAM" id="MobiDB-lite"/>
    </source>
</evidence>
<evidence type="ECO:0000313" key="8">
    <source>
        <dbReference type="Proteomes" id="UP001279410"/>
    </source>
</evidence>